<dbReference type="GO" id="GO:0046872">
    <property type="term" value="F:metal ion binding"/>
    <property type="evidence" value="ECO:0007669"/>
    <property type="project" value="UniProtKB-KW"/>
</dbReference>
<evidence type="ECO:0000259" key="11">
    <source>
        <dbReference type="SMART" id="SM00990"/>
    </source>
</evidence>
<dbReference type="InterPro" id="IPR014883">
    <property type="entry name" value="VRR_NUC"/>
</dbReference>
<dbReference type="Pfam" id="PF08774">
    <property type="entry name" value="VRR_NUC"/>
    <property type="match status" value="1"/>
</dbReference>
<dbReference type="EMBL" id="CP029346">
    <property type="protein sequence ID" value="AWL08874.1"/>
    <property type="molecule type" value="Genomic_DNA"/>
</dbReference>
<organism evidence="12 13">
    <name type="scientific">Aquirufa nivalisilvae</name>
    <dbReference type="NCBI Taxonomy" id="2516557"/>
    <lineage>
        <taxon>Bacteria</taxon>
        <taxon>Pseudomonadati</taxon>
        <taxon>Bacteroidota</taxon>
        <taxon>Cytophagia</taxon>
        <taxon>Cytophagales</taxon>
        <taxon>Flectobacillaceae</taxon>
        <taxon>Aquirufa</taxon>
    </lineage>
</organism>
<dbReference type="GO" id="GO:0003887">
    <property type="term" value="F:DNA-directed DNA polymerase activity"/>
    <property type="evidence" value="ECO:0007669"/>
    <property type="project" value="UniProtKB-KW"/>
</dbReference>
<evidence type="ECO:0000256" key="4">
    <source>
        <dbReference type="ARBA" id="ARBA00005533"/>
    </source>
</evidence>
<dbReference type="SMART" id="SM00990">
    <property type="entry name" value="VRR_NUC"/>
    <property type="match status" value="1"/>
</dbReference>
<reference evidence="13" key="1">
    <citation type="submission" date="2018-05" db="EMBL/GenBank/DDBJ databases">
        <title>Pseudarcicella sp. HME7025 Genome sequencing and assembly.</title>
        <authorList>
            <person name="Kim H."/>
            <person name="Kang H."/>
            <person name="Joh K."/>
        </authorList>
    </citation>
    <scope>NUCLEOTIDE SEQUENCE [LARGE SCALE GENOMIC DNA]</scope>
    <source>
        <strain evidence="13">HME7025</strain>
    </source>
</reference>
<evidence type="ECO:0000256" key="8">
    <source>
        <dbReference type="ARBA" id="ARBA00022801"/>
    </source>
</evidence>
<evidence type="ECO:0000256" key="1">
    <source>
        <dbReference type="ARBA" id="ARBA00000983"/>
    </source>
</evidence>
<name>A0A2S2DTZ0_9BACT</name>
<evidence type="ECO:0000256" key="6">
    <source>
        <dbReference type="ARBA" id="ARBA00022722"/>
    </source>
</evidence>
<dbReference type="GO" id="GO:0004528">
    <property type="term" value="F:phosphodiesterase I activity"/>
    <property type="evidence" value="ECO:0007669"/>
    <property type="project" value="UniProtKB-EC"/>
</dbReference>
<keyword evidence="8" id="KW-0378">Hydrolase</keyword>
<feature type="domain" description="VRR-NUC" evidence="11">
    <location>
        <begin position="445"/>
        <end position="557"/>
    </location>
</feature>
<keyword evidence="12" id="KW-0808">Transferase</keyword>
<keyword evidence="12" id="KW-0239">DNA-directed DNA polymerase</keyword>
<gene>
    <name evidence="12" type="primary">dnaQ</name>
    <name evidence="12" type="ORF">HME7025_01010</name>
</gene>
<keyword evidence="13" id="KW-1185">Reference proteome</keyword>
<evidence type="ECO:0000313" key="13">
    <source>
        <dbReference type="Proteomes" id="UP000245468"/>
    </source>
</evidence>
<dbReference type="PANTHER" id="PTHR15749:SF4">
    <property type="entry name" value="FANCONI-ASSOCIATED NUCLEASE 1"/>
    <property type="match status" value="1"/>
</dbReference>
<dbReference type="Gene3D" id="3.40.1350.10">
    <property type="match status" value="1"/>
</dbReference>
<evidence type="ECO:0000256" key="5">
    <source>
        <dbReference type="ARBA" id="ARBA00012029"/>
    </source>
</evidence>
<dbReference type="GO" id="GO:0003676">
    <property type="term" value="F:nucleic acid binding"/>
    <property type="evidence" value="ECO:0007669"/>
    <property type="project" value="InterPro"/>
</dbReference>
<accession>A0A2S2DTZ0</accession>
<dbReference type="Pfam" id="PF21315">
    <property type="entry name" value="FAN1_HTH"/>
    <property type="match status" value="1"/>
</dbReference>
<evidence type="ECO:0000256" key="2">
    <source>
        <dbReference type="ARBA" id="ARBA00001936"/>
    </source>
</evidence>
<comment type="similarity">
    <text evidence="4">Belongs to the FAN1 family.</text>
</comment>
<evidence type="ECO:0000256" key="3">
    <source>
        <dbReference type="ARBA" id="ARBA00001946"/>
    </source>
</evidence>
<evidence type="ECO:0000256" key="9">
    <source>
        <dbReference type="ARBA" id="ARBA00022842"/>
    </source>
</evidence>
<dbReference type="OrthoDB" id="9803913at2"/>
<dbReference type="RefSeq" id="WP_109322596.1">
    <property type="nucleotide sequence ID" value="NZ_CP029346.1"/>
</dbReference>
<dbReference type="GO" id="GO:0036297">
    <property type="term" value="P:interstrand cross-link repair"/>
    <property type="evidence" value="ECO:0007669"/>
    <property type="project" value="InterPro"/>
</dbReference>
<comment type="cofactor">
    <cofactor evidence="2">
        <name>Mn(2+)</name>
        <dbReference type="ChEBI" id="CHEBI:29035"/>
    </cofactor>
</comment>
<keyword evidence="7" id="KW-0479">Metal-binding</keyword>
<dbReference type="InterPro" id="IPR049125">
    <property type="entry name" value="FAN1-like_WH"/>
</dbReference>
<comment type="cofactor">
    <cofactor evidence="3">
        <name>Mg(2+)</name>
        <dbReference type="ChEBI" id="CHEBI:18420"/>
    </cofactor>
</comment>
<dbReference type="EC" id="3.1.4.1" evidence="5"/>
<keyword evidence="9" id="KW-0460">Magnesium</keyword>
<protein>
    <recommendedName>
        <fullName evidence="5">phosphodiesterase I</fullName>
        <ecNumber evidence="5">3.1.4.1</ecNumber>
    </recommendedName>
</protein>
<dbReference type="KEGG" id="psez:HME7025_01010"/>
<dbReference type="AlphaFoldDB" id="A0A2S2DTZ0"/>
<evidence type="ECO:0000256" key="10">
    <source>
        <dbReference type="ARBA" id="ARBA00023211"/>
    </source>
</evidence>
<sequence length="558" mass="66230">MDNSPNLNLSPTYYWDYFQYVLRYVTNHYSQLLDDQEQTFIRDFETSSFSAQCLYLRLASRKTIWFQENSLQYPEISSLDEAKTELFHMNLLERIGQTEGQSIYACLNNLNKAICFDLIQVSGEKSPIAKSVSKPALLQYIVENLSEKELLMRLEKLQIGLIRPLQTTYFHFIQFLFFGSRNHDLTDFVVRDLGHRQFIDIDEADLVPYFSTREEAIQKWRISIWREWFFEKSKEENAVEEVMTSWQMNMWPLAPELLELCIGSFERTLFHVARWLERQGELEMALSMYEESLAGASLERRVRLLVKLKRIDEASMWARTGLELITNPKERHFFEDYLWKQASKKQVKQVTASLKEAEKLAISMEWKDQVEEGVVDYFINQGYYAAFTENRVWKNMMGLWFWDLIFHQNKTGFHHPFQYAPSHYARENFALDLQDEFKNLLGLLEDVTSWLALLQQNAARNQGKMNPLVDWQNLDFDLIQRLVQVIPHAALTEVVTYMWQNLATHSKGFPDLFIQKGDEYAFVEVKSPNDHLSAIQFFWHDFFRKQNISIRLIRVEWI</sequence>
<dbReference type="PANTHER" id="PTHR15749">
    <property type="entry name" value="FANCONI-ASSOCIATED NUCLEASE 1"/>
    <property type="match status" value="1"/>
</dbReference>
<proteinExistence type="inferred from homology"/>
<evidence type="ECO:0000313" key="12">
    <source>
        <dbReference type="EMBL" id="AWL08874.1"/>
    </source>
</evidence>
<evidence type="ECO:0000256" key="7">
    <source>
        <dbReference type="ARBA" id="ARBA00022723"/>
    </source>
</evidence>
<dbReference type="InterPro" id="IPR033315">
    <property type="entry name" value="Fan1-like"/>
</dbReference>
<keyword evidence="10" id="KW-0464">Manganese</keyword>
<keyword evidence="6" id="KW-0540">Nuclease</keyword>
<dbReference type="InterPro" id="IPR011856">
    <property type="entry name" value="tRNA_endonuc-like_dom_sf"/>
</dbReference>
<dbReference type="Proteomes" id="UP000245468">
    <property type="component" value="Chromosome"/>
</dbReference>
<comment type="catalytic activity">
    <reaction evidence="1">
        <text>Hydrolytically removes 5'-nucleotides successively from the 3'-hydroxy termini of 3'-hydroxy-terminated oligonucleotides.</text>
        <dbReference type="EC" id="3.1.4.1"/>
    </reaction>
</comment>
<keyword evidence="12" id="KW-0548">Nucleotidyltransferase</keyword>